<evidence type="ECO:0000313" key="3">
    <source>
        <dbReference type="Proteomes" id="UP000494256"/>
    </source>
</evidence>
<protein>
    <recommendedName>
        <fullName evidence="1">UBA domain-containing protein</fullName>
    </recommendedName>
</protein>
<dbReference type="InterPro" id="IPR002130">
    <property type="entry name" value="Cyclophilin-type_PPIase_dom"/>
</dbReference>
<evidence type="ECO:0000313" key="2">
    <source>
        <dbReference type="EMBL" id="CAB3232157.1"/>
    </source>
</evidence>
<dbReference type="PANTHER" id="PTHR46738:SF1">
    <property type="entry name" value="UBIQUITIN-ASSOCIATED DOMAIN-CONTAINING PROTEIN 1"/>
    <property type="match status" value="1"/>
</dbReference>
<comment type="caution">
    <text evidence="2">The sequence shown here is derived from an EMBL/GenBank/DDBJ whole genome shotgun (WGS) entry which is preliminary data.</text>
</comment>
<dbReference type="InterPro" id="IPR009060">
    <property type="entry name" value="UBA-like_sf"/>
</dbReference>
<feature type="domain" description="UBA" evidence="1">
    <location>
        <begin position="246"/>
        <end position="286"/>
    </location>
</feature>
<name>A0A8S0ZGZ8_ARCPL</name>
<dbReference type="OrthoDB" id="10248904at2759"/>
<dbReference type="PANTHER" id="PTHR46738">
    <property type="entry name" value="UBIQUITIN-ASSOCIATED DOMAIN-CONTAINING PROTEIN 1"/>
    <property type="match status" value="1"/>
</dbReference>
<dbReference type="Pfam" id="PF00627">
    <property type="entry name" value="UBA"/>
    <property type="match status" value="1"/>
</dbReference>
<dbReference type="InterPro" id="IPR015940">
    <property type="entry name" value="UBA"/>
</dbReference>
<dbReference type="Proteomes" id="UP000494256">
    <property type="component" value="Unassembled WGS sequence"/>
</dbReference>
<dbReference type="GO" id="GO:0000151">
    <property type="term" value="C:ubiquitin ligase complex"/>
    <property type="evidence" value="ECO:0007669"/>
    <property type="project" value="TreeGrafter"/>
</dbReference>
<dbReference type="EMBL" id="CADEBD010000289">
    <property type="protein sequence ID" value="CAB3232157.1"/>
    <property type="molecule type" value="Genomic_DNA"/>
</dbReference>
<sequence>MLVPEAGVAGGNEILIKVISPEGVTFIAYFSEETLIEEVKNRAINYFYPSGETGSSRYKIIRVCDTSTLHDFLTISQEQVNMQEELLLVERRLPEAGTLWDLGQVRAPHHATIAAATASLPTPQNPIRQPNLQSLLSTNELSYELRKILISLIEAGARLAASGRNYEMTLAQLSAALEEPRKTQPSVIQVITPEELAARMAAEMQNTGEEPSVANKNEGDEVYRRAEHLRRFLEKFRAWRIKIADPPNAEAIEALKDLGFSNEDADMALRNTGCNVPAAASYLIGERGSSIFELVNGLPDGKVPNLYWSGGDVTHNTGFGCYAQKGRTEPIGAENYHFPHSMPGLLSMRVTRDDEVCGIFNITFKPLPQFDLHNVVIGRIIRPSATYDTVRELGNPLSSHPVIQVRSTRRLLNGRWVTGEPNTRLSTITKNSARKWLICDR</sequence>
<dbReference type="Gene3D" id="2.40.100.10">
    <property type="entry name" value="Cyclophilin-like"/>
    <property type="match status" value="1"/>
</dbReference>
<evidence type="ECO:0000259" key="1">
    <source>
        <dbReference type="PROSITE" id="PS50030"/>
    </source>
</evidence>
<accession>A0A8S0ZGZ8</accession>
<dbReference type="SMART" id="SM00165">
    <property type="entry name" value="UBA"/>
    <property type="match status" value="1"/>
</dbReference>
<gene>
    <name evidence="2" type="ORF">APLA_LOCUS5537</name>
</gene>
<dbReference type="AlphaFoldDB" id="A0A8S0ZGZ8"/>
<dbReference type="Gene3D" id="1.10.8.10">
    <property type="entry name" value="DNA helicase RuvA subunit, C-terminal domain"/>
    <property type="match status" value="1"/>
</dbReference>
<dbReference type="InterPro" id="IPR057650">
    <property type="entry name" value="UBL_UBAC1"/>
</dbReference>
<dbReference type="SUPFAM" id="SSF46934">
    <property type="entry name" value="UBA-like"/>
    <property type="match status" value="1"/>
</dbReference>
<dbReference type="Pfam" id="PF23326">
    <property type="entry name" value="UBL_UBAC1"/>
    <property type="match status" value="1"/>
</dbReference>
<dbReference type="InterPro" id="IPR029000">
    <property type="entry name" value="Cyclophilin-like_dom_sf"/>
</dbReference>
<dbReference type="GO" id="GO:0003755">
    <property type="term" value="F:peptidyl-prolyl cis-trans isomerase activity"/>
    <property type="evidence" value="ECO:0007669"/>
    <property type="project" value="InterPro"/>
</dbReference>
<dbReference type="InterPro" id="IPR052476">
    <property type="entry name" value="UBAC1"/>
</dbReference>
<dbReference type="PROSITE" id="PS50030">
    <property type="entry name" value="UBA"/>
    <property type="match status" value="1"/>
</dbReference>
<dbReference type="Pfam" id="PF00160">
    <property type="entry name" value="Pro_isomerase"/>
    <property type="match status" value="1"/>
</dbReference>
<organism evidence="2 3">
    <name type="scientific">Arctia plantaginis</name>
    <name type="common">Wood tiger moth</name>
    <name type="synonym">Phalaena plantaginis</name>
    <dbReference type="NCBI Taxonomy" id="874455"/>
    <lineage>
        <taxon>Eukaryota</taxon>
        <taxon>Metazoa</taxon>
        <taxon>Ecdysozoa</taxon>
        <taxon>Arthropoda</taxon>
        <taxon>Hexapoda</taxon>
        <taxon>Insecta</taxon>
        <taxon>Pterygota</taxon>
        <taxon>Neoptera</taxon>
        <taxon>Endopterygota</taxon>
        <taxon>Lepidoptera</taxon>
        <taxon>Glossata</taxon>
        <taxon>Ditrysia</taxon>
        <taxon>Noctuoidea</taxon>
        <taxon>Erebidae</taxon>
        <taxon>Arctiinae</taxon>
        <taxon>Arctia</taxon>
    </lineage>
</organism>
<proteinExistence type="predicted"/>
<reference evidence="2 3" key="1">
    <citation type="submission" date="2020-04" db="EMBL/GenBank/DDBJ databases">
        <authorList>
            <person name="Wallbank WR R."/>
            <person name="Pardo Diaz C."/>
            <person name="Kozak K."/>
            <person name="Martin S."/>
            <person name="Jiggins C."/>
            <person name="Moest M."/>
            <person name="Warren A I."/>
            <person name="Byers J.R.P. K."/>
            <person name="Montejo-Kovacevich G."/>
            <person name="Yen C E."/>
        </authorList>
    </citation>
    <scope>NUCLEOTIDE SEQUENCE [LARGE SCALE GENOMIC DNA]</scope>
</reference>
<dbReference type="SUPFAM" id="SSF50891">
    <property type="entry name" value="Cyclophilin-like"/>
    <property type="match status" value="1"/>
</dbReference>